<proteinExistence type="predicted"/>
<dbReference type="PROSITE" id="PS51918">
    <property type="entry name" value="RADICAL_SAM"/>
    <property type="match status" value="1"/>
</dbReference>
<dbReference type="CDD" id="cd01335">
    <property type="entry name" value="Radical_SAM"/>
    <property type="match status" value="1"/>
</dbReference>
<dbReference type="EMBL" id="UINC01047507">
    <property type="protein sequence ID" value="SVB56862.1"/>
    <property type="molecule type" value="Genomic_DNA"/>
</dbReference>
<keyword evidence="1" id="KW-0949">S-adenosyl-L-methionine</keyword>
<dbReference type="GO" id="GO:0051536">
    <property type="term" value="F:iron-sulfur cluster binding"/>
    <property type="evidence" value="ECO:0007669"/>
    <property type="project" value="UniProtKB-KW"/>
</dbReference>
<feature type="non-terminal residue" evidence="7">
    <location>
        <position position="1"/>
    </location>
</feature>
<dbReference type="GO" id="GO:0003824">
    <property type="term" value="F:catalytic activity"/>
    <property type="evidence" value="ECO:0007669"/>
    <property type="project" value="InterPro"/>
</dbReference>
<gene>
    <name evidence="7" type="ORF">METZ01_LOCUS209716</name>
</gene>
<evidence type="ECO:0000256" key="5">
    <source>
        <dbReference type="SAM" id="MobiDB-lite"/>
    </source>
</evidence>
<evidence type="ECO:0000256" key="1">
    <source>
        <dbReference type="ARBA" id="ARBA00022691"/>
    </source>
</evidence>
<keyword evidence="2" id="KW-0479">Metal-binding</keyword>
<keyword evidence="4" id="KW-0411">Iron-sulfur</keyword>
<organism evidence="7">
    <name type="scientific">marine metagenome</name>
    <dbReference type="NCBI Taxonomy" id="408172"/>
    <lineage>
        <taxon>unclassified sequences</taxon>
        <taxon>metagenomes</taxon>
        <taxon>ecological metagenomes</taxon>
    </lineage>
</organism>
<dbReference type="InterPro" id="IPR007197">
    <property type="entry name" value="rSAM"/>
</dbReference>
<dbReference type="InterPro" id="IPR013785">
    <property type="entry name" value="Aldolase_TIM"/>
</dbReference>
<reference evidence="7" key="1">
    <citation type="submission" date="2018-05" db="EMBL/GenBank/DDBJ databases">
        <authorList>
            <person name="Lanie J.A."/>
            <person name="Ng W.-L."/>
            <person name="Kazmierczak K.M."/>
            <person name="Andrzejewski T.M."/>
            <person name="Davidsen T.M."/>
            <person name="Wayne K.J."/>
            <person name="Tettelin H."/>
            <person name="Glass J.I."/>
            <person name="Rusch D."/>
            <person name="Podicherti R."/>
            <person name="Tsui H.-C.T."/>
            <person name="Winkler M.E."/>
        </authorList>
    </citation>
    <scope>NUCLEOTIDE SEQUENCE</scope>
</reference>
<feature type="region of interest" description="Disordered" evidence="5">
    <location>
        <begin position="1"/>
        <end position="22"/>
    </location>
</feature>
<feature type="domain" description="Radical SAM core" evidence="6">
    <location>
        <begin position="85"/>
        <end position="305"/>
    </location>
</feature>
<dbReference type="InterPro" id="IPR058240">
    <property type="entry name" value="rSAM_sf"/>
</dbReference>
<dbReference type="SFLD" id="SFLDG01067">
    <property type="entry name" value="SPASM/twitch_domain_containing"/>
    <property type="match status" value="1"/>
</dbReference>
<dbReference type="PANTHER" id="PTHR43524:SF1">
    <property type="entry name" value="RADICAL SAM SUPERFAMILY PROTEIN"/>
    <property type="match status" value="1"/>
</dbReference>
<evidence type="ECO:0000259" key="6">
    <source>
        <dbReference type="PROSITE" id="PS51918"/>
    </source>
</evidence>
<dbReference type="Pfam" id="PF04055">
    <property type="entry name" value="Radical_SAM"/>
    <property type="match status" value="1"/>
</dbReference>
<dbReference type="AlphaFoldDB" id="A0A382F2K0"/>
<keyword evidence="3" id="KW-0408">Iron</keyword>
<evidence type="ECO:0000256" key="4">
    <source>
        <dbReference type="ARBA" id="ARBA00023014"/>
    </source>
</evidence>
<dbReference type="SFLD" id="SFLDS00029">
    <property type="entry name" value="Radical_SAM"/>
    <property type="match status" value="1"/>
</dbReference>
<name>A0A382F2K0_9ZZZZ</name>
<dbReference type="SUPFAM" id="SSF102114">
    <property type="entry name" value="Radical SAM enzymes"/>
    <property type="match status" value="1"/>
</dbReference>
<dbReference type="GO" id="GO:0046872">
    <property type="term" value="F:metal ion binding"/>
    <property type="evidence" value="ECO:0007669"/>
    <property type="project" value="UniProtKB-KW"/>
</dbReference>
<protein>
    <recommendedName>
        <fullName evidence="6">Radical SAM core domain-containing protein</fullName>
    </recommendedName>
</protein>
<accession>A0A382F2K0</accession>
<sequence>KVSRLSTKLLQRKTKTRSTNPHPLPSFALPGQVVCAKLAVPMYLKMAKRVLFETNKRLVWKMFWNLGVKGSRSVMLHKKRMKRGEFFPPFLYISVINSCNLQCQGCWVDVKSKQHRLDVAAMDKLINEAKAAGNSFFGIVGGEPFMHKELLEILGNHPDVYFQVFTNGQLITPEIAKELRRLGNVSPLISVEGGEIVSDERRGGKEVYSRTLAGLQNCLDAKLITGVCTSICSTNIDHMVRDEWTDRLIEMGVFYMWFHVYRAIGPDPCEDMSLTPEQQRRVRQFVVDTRARKPIGVVDAYYDHDGKALCPAATGISHHVSPYGDVEPCPIVQFAKETIHDERGIKDTMVQSEFLSDFRKLAQDNTRGCIVLERPDLLKELAERHGARDTTQRRKAYEELGALSPKPSQGQGPEDPIPEKSLVYRLAKKWFFNDFGVYRNLKN</sequence>
<evidence type="ECO:0000256" key="2">
    <source>
        <dbReference type="ARBA" id="ARBA00022723"/>
    </source>
</evidence>
<dbReference type="PANTHER" id="PTHR43524">
    <property type="entry name" value="RADICAL SAM SUPERFAMILY PROTEIN"/>
    <property type="match status" value="1"/>
</dbReference>
<dbReference type="Gene3D" id="3.20.20.70">
    <property type="entry name" value="Aldolase class I"/>
    <property type="match status" value="1"/>
</dbReference>
<evidence type="ECO:0000256" key="3">
    <source>
        <dbReference type="ARBA" id="ARBA00023004"/>
    </source>
</evidence>
<evidence type="ECO:0000313" key="7">
    <source>
        <dbReference type="EMBL" id="SVB56862.1"/>
    </source>
</evidence>